<sequence length="326" mass="37306">MWFKHPNFISAKQYLISQFKDIERSKKSSDMKEARSSLFGRSALPKLLFICGGDPRYCKRRGEIENYLYKHAKHLLTFRAEYAWETISNTQSSLNALELEEWLADLSDAVIIIVESFGTVAELGAFSLSKPLRTKLLPILDRKYANDESFVNTGPVRWVDRDSVYRPTIYADFDTILTAVPEVLARIDSDRPKFYYSREGDKTLGNFLFTKKEMLFVIILIITSIGPVNDENIIDICKKSFGINKKSDINEIRLLISLCVALEIVEPITISGCICYTCHDYTKLYNTSTTNHLLNTSQKLRGACVSKLIYIEEYVSEIKRLRANAS</sequence>
<proteinExistence type="predicted"/>
<gene>
    <name evidence="1" type="ORF">FCV52_19140</name>
</gene>
<accession>A0A4U1YQ13</accession>
<dbReference type="AlphaFoldDB" id="A0A4U1YQ13"/>
<evidence type="ECO:0000313" key="2">
    <source>
        <dbReference type="Proteomes" id="UP000305234"/>
    </source>
</evidence>
<name>A0A4U1YQ13_9VIBR</name>
<comment type="caution">
    <text evidence="1">The sequence shown here is derived from an EMBL/GenBank/DDBJ whole genome shotgun (WGS) entry which is preliminary data.</text>
</comment>
<protein>
    <submittedName>
        <fullName evidence="1">Uncharacterized protein</fullName>
    </submittedName>
</protein>
<evidence type="ECO:0000313" key="1">
    <source>
        <dbReference type="EMBL" id="TKF22862.1"/>
    </source>
</evidence>
<dbReference type="NCBIfam" id="NF038232">
    <property type="entry name" value="STM3845_fam"/>
    <property type="match status" value="1"/>
</dbReference>
<dbReference type="InterPro" id="IPR049725">
    <property type="entry name" value="STM3845-like"/>
</dbReference>
<reference evidence="1 2" key="1">
    <citation type="submission" date="2019-04" db="EMBL/GenBank/DDBJ databases">
        <title>A reverse ecology approach based on a biological definition of microbial populations.</title>
        <authorList>
            <person name="Arevalo P."/>
            <person name="Vaninsberghe D."/>
            <person name="Elsherbini J."/>
            <person name="Gore J."/>
            <person name="Polz M."/>
        </authorList>
    </citation>
    <scope>NUCLEOTIDE SEQUENCE [LARGE SCALE GENOMIC DNA]</scope>
    <source>
        <strain evidence="1 2">10N.261.46.E4</strain>
    </source>
</reference>
<dbReference type="RefSeq" id="WP_136998717.1">
    <property type="nucleotide sequence ID" value="NZ_SYUW01000059.1"/>
</dbReference>
<organism evidence="1 2">
    <name type="scientific">Vibrio kanaloae</name>
    <dbReference type="NCBI Taxonomy" id="170673"/>
    <lineage>
        <taxon>Bacteria</taxon>
        <taxon>Pseudomonadati</taxon>
        <taxon>Pseudomonadota</taxon>
        <taxon>Gammaproteobacteria</taxon>
        <taxon>Vibrionales</taxon>
        <taxon>Vibrionaceae</taxon>
        <taxon>Vibrio</taxon>
    </lineage>
</organism>
<dbReference type="Proteomes" id="UP000305234">
    <property type="component" value="Unassembled WGS sequence"/>
</dbReference>
<dbReference type="EMBL" id="SYUW01000059">
    <property type="protein sequence ID" value="TKF22862.1"/>
    <property type="molecule type" value="Genomic_DNA"/>
</dbReference>